<dbReference type="Pfam" id="PF00646">
    <property type="entry name" value="F-box"/>
    <property type="match status" value="1"/>
</dbReference>
<dbReference type="PANTHER" id="PTHR33127:SF77">
    <property type="entry name" value="F-BOX DOMAIN-CONTAINING PROTEIN"/>
    <property type="match status" value="1"/>
</dbReference>
<dbReference type="InterPro" id="IPR005174">
    <property type="entry name" value="KIB1-4_b-propeller"/>
</dbReference>
<evidence type="ECO:0000259" key="1">
    <source>
        <dbReference type="Pfam" id="PF00646"/>
    </source>
</evidence>
<name>A0ABC9FT92_9POAL</name>
<gene>
    <name evidence="3" type="ORF">URODEC1_LOCUS108560</name>
</gene>
<evidence type="ECO:0000313" key="4">
    <source>
        <dbReference type="Proteomes" id="UP001497457"/>
    </source>
</evidence>
<feature type="domain" description="F-box" evidence="1">
    <location>
        <begin position="11"/>
        <end position="46"/>
    </location>
</feature>
<protein>
    <recommendedName>
        <fullName evidence="5">F-box domain-containing protein</fullName>
    </recommendedName>
</protein>
<dbReference type="Pfam" id="PF03478">
    <property type="entry name" value="Beta-prop_KIB1-4"/>
    <property type="match status" value="1"/>
</dbReference>
<dbReference type="Gene3D" id="1.20.1280.50">
    <property type="match status" value="1"/>
</dbReference>
<accession>A0ABC9FT92</accession>
<dbReference type="InterPro" id="IPR001810">
    <property type="entry name" value="F-box_dom"/>
</dbReference>
<proteinExistence type="predicted"/>
<sequence length="373" mass="41893">MDEATSQERDWSSLPADLLREVLARLPWSSHPSFAATCAHWRSAVSPFYPSWITPVLLSAANVGSTNLRLYSPYYHKNFELDQKLESPGAKLCCGKGHRVMLYHRVGNDKVVVDANLLTGDILDLYLPERTGFDFVVCDGDRERLFGVDAHVVLQAARSVWSGDGEGWCAWEFPELWAEGSELTASPVTNPVFHRGLLYLLGAGGRLAVHDDSQHHEGFRILDMPKGFGIDCDDCYLFESDEGELMAALMGHNGSPVHVVRLNEERMEWEIVDSLKGRALFTGTLTTMMVKTGVKWMQDKVFTPRLYDWPETINVELVEREGELAFVPISTTTEQYGGACGKSIWACGLGPHETSEFWETINFDYSIWVDFSN</sequence>
<reference evidence="3" key="1">
    <citation type="submission" date="2024-10" db="EMBL/GenBank/DDBJ databases">
        <authorList>
            <person name="Ryan C."/>
        </authorList>
    </citation>
    <scope>NUCLEOTIDE SEQUENCE [LARGE SCALE GENOMIC DNA]</scope>
</reference>
<organism evidence="3 4">
    <name type="scientific">Urochloa decumbens</name>
    <dbReference type="NCBI Taxonomy" id="240449"/>
    <lineage>
        <taxon>Eukaryota</taxon>
        <taxon>Viridiplantae</taxon>
        <taxon>Streptophyta</taxon>
        <taxon>Embryophyta</taxon>
        <taxon>Tracheophyta</taxon>
        <taxon>Spermatophyta</taxon>
        <taxon>Magnoliopsida</taxon>
        <taxon>Liliopsida</taxon>
        <taxon>Poales</taxon>
        <taxon>Poaceae</taxon>
        <taxon>PACMAD clade</taxon>
        <taxon>Panicoideae</taxon>
        <taxon>Panicodae</taxon>
        <taxon>Paniceae</taxon>
        <taxon>Melinidinae</taxon>
        <taxon>Urochloa</taxon>
    </lineage>
</organism>
<evidence type="ECO:0000259" key="2">
    <source>
        <dbReference type="Pfam" id="PF03478"/>
    </source>
</evidence>
<evidence type="ECO:0000313" key="3">
    <source>
        <dbReference type="EMBL" id="CAL5081300.1"/>
    </source>
</evidence>
<dbReference type="Proteomes" id="UP001497457">
    <property type="component" value="Chromosome 7b"/>
</dbReference>
<dbReference type="InterPro" id="IPR036047">
    <property type="entry name" value="F-box-like_dom_sf"/>
</dbReference>
<dbReference type="PANTHER" id="PTHR33127">
    <property type="entry name" value="TRANSMEMBRANE PROTEIN"/>
    <property type="match status" value="1"/>
</dbReference>
<dbReference type="SUPFAM" id="SSF81383">
    <property type="entry name" value="F-box domain"/>
    <property type="match status" value="1"/>
</dbReference>
<dbReference type="EMBL" id="OZ075117">
    <property type="protein sequence ID" value="CAL5081300.1"/>
    <property type="molecule type" value="Genomic_DNA"/>
</dbReference>
<feature type="domain" description="KIB1-4 beta-propeller" evidence="2">
    <location>
        <begin position="90"/>
        <end position="302"/>
    </location>
</feature>
<evidence type="ECO:0008006" key="5">
    <source>
        <dbReference type="Google" id="ProtNLM"/>
    </source>
</evidence>
<keyword evidence="4" id="KW-1185">Reference proteome</keyword>
<dbReference type="AlphaFoldDB" id="A0ABC9FT92"/>